<name>A0A1M2VQ43_TRAPU</name>
<feature type="compositionally biased region" description="Polar residues" evidence="2">
    <location>
        <begin position="312"/>
        <end position="326"/>
    </location>
</feature>
<organism evidence="3 4">
    <name type="scientific">Trametes pubescens</name>
    <name type="common">White-rot fungus</name>
    <dbReference type="NCBI Taxonomy" id="154538"/>
    <lineage>
        <taxon>Eukaryota</taxon>
        <taxon>Fungi</taxon>
        <taxon>Dikarya</taxon>
        <taxon>Basidiomycota</taxon>
        <taxon>Agaricomycotina</taxon>
        <taxon>Agaricomycetes</taxon>
        <taxon>Polyporales</taxon>
        <taxon>Polyporaceae</taxon>
        <taxon>Trametes</taxon>
    </lineage>
</organism>
<feature type="region of interest" description="Disordered" evidence="2">
    <location>
        <begin position="307"/>
        <end position="326"/>
    </location>
</feature>
<feature type="compositionally biased region" description="Polar residues" evidence="2">
    <location>
        <begin position="394"/>
        <end position="406"/>
    </location>
</feature>
<feature type="region of interest" description="Disordered" evidence="2">
    <location>
        <begin position="151"/>
        <end position="229"/>
    </location>
</feature>
<evidence type="ECO:0000313" key="4">
    <source>
        <dbReference type="Proteomes" id="UP000184267"/>
    </source>
</evidence>
<dbReference type="OMA" id="LAHIVMQ"/>
<keyword evidence="1" id="KW-0175">Coiled coil</keyword>
<evidence type="ECO:0000313" key="3">
    <source>
        <dbReference type="EMBL" id="OJT09642.1"/>
    </source>
</evidence>
<feature type="region of interest" description="Disordered" evidence="2">
    <location>
        <begin position="336"/>
        <end position="448"/>
    </location>
</feature>
<feature type="coiled-coil region" evidence="1">
    <location>
        <begin position="254"/>
        <end position="281"/>
    </location>
</feature>
<feature type="compositionally biased region" description="Low complexity" evidence="2">
    <location>
        <begin position="164"/>
        <end position="175"/>
    </location>
</feature>
<evidence type="ECO:0000256" key="2">
    <source>
        <dbReference type="SAM" id="MobiDB-lite"/>
    </source>
</evidence>
<feature type="compositionally biased region" description="Polar residues" evidence="2">
    <location>
        <begin position="176"/>
        <end position="185"/>
    </location>
</feature>
<dbReference type="Proteomes" id="UP000184267">
    <property type="component" value="Unassembled WGS sequence"/>
</dbReference>
<protein>
    <submittedName>
        <fullName evidence="3">Uncharacterized protein</fullName>
    </submittedName>
</protein>
<proteinExistence type="predicted"/>
<dbReference type="OrthoDB" id="2505754at2759"/>
<evidence type="ECO:0000256" key="1">
    <source>
        <dbReference type="SAM" id="Coils"/>
    </source>
</evidence>
<comment type="caution">
    <text evidence="3">The sequence shown here is derived from an EMBL/GenBank/DDBJ whole genome shotgun (WGS) entry which is preliminary data.</text>
</comment>
<dbReference type="STRING" id="154538.A0A1M2VQ43"/>
<dbReference type="AlphaFoldDB" id="A0A1M2VQ43"/>
<accession>A0A1M2VQ43</accession>
<gene>
    <name evidence="3" type="ORF">TRAPUB_13895</name>
</gene>
<sequence length="448" mass="48466">MATTYDGEPEMTLQHESNRPTSIDLSLALERELDNESLPNSPNPPRPQSLDTHVLASIVTQLRLSLAEVTKERDTLKEHLAEAQTREGGLKEALEHVTDKCLHCENELEAAAAKRQEDEETISMLRTKVEESRRALMRLQTEKRMSVASNLTLDLSRPPPQHASLSGPPSSRRSSFQPLTGSSAGRTGHRRISSVSDSGVLANAYGDGQWPPPSPMSPDATPTERAPTSHNRRVSLLFGRGGAAQPESIGDIEVELLRKQMQLMQQQLDDTKRDLSEVQEAHEASELCVRALRTFIADNNVGIPAAIGTGTGKPSQPPTHSKQGSTASRWGFRFWNTEPEVPTPPQSGIASPASTPVQTAPSKFGGLFTGRKSTSSASARPSYDPVHQEPMYNGSDTSSLPDSSGPISPASEVPHTSMGELGGDDMVGAKERRGVVQPFEHTQEISVA</sequence>
<feature type="region of interest" description="Disordered" evidence="2">
    <location>
        <begin position="1"/>
        <end position="22"/>
    </location>
</feature>
<keyword evidence="4" id="KW-1185">Reference proteome</keyword>
<reference evidence="3 4" key="1">
    <citation type="submission" date="2016-10" db="EMBL/GenBank/DDBJ databases">
        <title>Genome sequence of the basidiomycete white-rot fungus Trametes pubescens.</title>
        <authorList>
            <person name="Makela M.R."/>
            <person name="Granchi Z."/>
            <person name="Peng M."/>
            <person name="De Vries R.P."/>
            <person name="Grigoriev I."/>
            <person name="Riley R."/>
            <person name="Hilden K."/>
        </authorList>
    </citation>
    <scope>NUCLEOTIDE SEQUENCE [LARGE SCALE GENOMIC DNA]</scope>
    <source>
        <strain evidence="3 4">FBCC735</strain>
    </source>
</reference>
<feature type="compositionally biased region" description="Polar residues" evidence="2">
    <location>
        <begin position="346"/>
        <end position="361"/>
    </location>
</feature>
<dbReference type="EMBL" id="MNAD01000894">
    <property type="protein sequence ID" value="OJT09642.1"/>
    <property type="molecule type" value="Genomic_DNA"/>
</dbReference>